<evidence type="ECO:0000313" key="1">
    <source>
        <dbReference type="EMBL" id="CAD7266259.1"/>
    </source>
</evidence>
<name>A0A7R9B4Q3_TIMSH</name>
<gene>
    <name evidence="1" type="ORF">TSIB3V08_LOCUS10281</name>
</gene>
<organism evidence="1">
    <name type="scientific">Timema shepardi</name>
    <name type="common">Walking stick</name>
    <dbReference type="NCBI Taxonomy" id="629360"/>
    <lineage>
        <taxon>Eukaryota</taxon>
        <taxon>Metazoa</taxon>
        <taxon>Ecdysozoa</taxon>
        <taxon>Arthropoda</taxon>
        <taxon>Hexapoda</taxon>
        <taxon>Insecta</taxon>
        <taxon>Pterygota</taxon>
        <taxon>Neoptera</taxon>
        <taxon>Polyneoptera</taxon>
        <taxon>Phasmatodea</taxon>
        <taxon>Timematodea</taxon>
        <taxon>Timematoidea</taxon>
        <taxon>Timematidae</taxon>
        <taxon>Timema</taxon>
    </lineage>
</organism>
<dbReference type="EMBL" id="OC006681">
    <property type="protein sequence ID" value="CAD7266259.1"/>
    <property type="molecule type" value="Genomic_DNA"/>
</dbReference>
<dbReference type="AlphaFoldDB" id="A0A7R9B4Q3"/>
<sequence>MEQTLASKLGKLKWTLYQQVLQRYLHLSQHPPSPPENTNTTTTLEVSVLIIHAVLNTVTVQERKKAELLLEHIISRGDISWDENGDQRVKELSVLSVCGTLLENWVLKPPYATEELSATSKKQADHIVNKLHGIPWDSSDVDYSLLETLISRATTRAEIINVKWAEKKTCVVKCRRSVRQRGCSSLRTLNLGYTMCMAHSSVWNFCPISIVSGDQIIEDGHEHHKKCSVNKPVVPFCTSSKRSNTMEDQDVCARKAKPVEPLAITSIFDGVDAKLVIVKNNFTPYVQLEKCGRNDAVFKRTEWQEPGNYNDRMVVISEKQDAGLKRVSYLSPSWVRLCDVWDLIDVTIDHQDMWSTPIVRYCNDLINTLVVDVCDTLTESVDVIGLEQNTVETHIINLDLISIKFALAQIKVALVTIILHYKVSVNKKTMLPLTMDKGSLLTYPTGGLWLNFNRRNQHDPVNQWL</sequence>
<protein>
    <submittedName>
        <fullName evidence="1">Uncharacterized protein</fullName>
    </submittedName>
</protein>
<accession>A0A7R9B4Q3</accession>
<proteinExistence type="predicted"/>
<reference evidence="1" key="1">
    <citation type="submission" date="2020-11" db="EMBL/GenBank/DDBJ databases">
        <authorList>
            <person name="Tran Van P."/>
        </authorList>
    </citation>
    <scope>NUCLEOTIDE SEQUENCE</scope>
</reference>